<dbReference type="Gene3D" id="4.10.240.10">
    <property type="entry name" value="Zn(2)-C6 fungal-type DNA-binding domain"/>
    <property type="match status" value="1"/>
</dbReference>
<reference evidence="3" key="1">
    <citation type="submission" date="2020-05" db="EMBL/GenBank/DDBJ databases">
        <title>Mycena genomes resolve the evolution of fungal bioluminescence.</title>
        <authorList>
            <person name="Tsai I.J."/>
        </authorList>
    </citation>
    <scope>NUCLEOTIDE SEQUENCE</scope>
    <source>
        <strain evidence="3">160909Yilan</strain>
    </source>
</reference>
<dbReference type="InterPro" id="IPR036864">
    <property type="entry name" value="Zn2-C6_fun-type_DNA-bd_sf"/>
</dbReference>
<feature type="region of interest" description="Disordered" evidence="1">
    <location>
        <begin position="92"/>
        <end position="143"/>
    </location>
</feature>
<evidence type="ECO:0000259" key="2">
    <source>
        <dbReference type="PROSITE" id="PS50048"/>
    </source>
</evidence>
<dbReference type="EMBL" id="JACAZH010000001">
    <property type="protein sequence ID" value="KAF7376710.1"/>
    <property type="molecule type" value="Genomic_DNA"/>
</dbReference>
<dbReference type="Proteomes" id="UP000623467">
    <property type="component" value="Unassembled WGS sequence"/>
</dbReference>
<dbReference type="InterPro" id="IPR001138">
    <property type="entry name" value="Zn2Cys6_DnaBD"/>
</dbReference>
<accession>A0A8H6ZCW0</accession>
<sequence>MRWEKLEITRPLSRLSLVLSRRYIHDTATRRHSDTPTEHPRDRMEDILRAQDELFYATFPDARRPSRTDIEARHGWMYAPPAPLRSSVLALEAAEAESQSQPASPPSATISPTTSLTSSSSSLPSTSASPSISFSANGKNGKNAPKRPPLACLFCRGRKITCGPPSGGKEGGPCNQCQRRAIKCEFPAEGRRRMRKKKIVPLREIFLNLTDVNERSTALSLPLASCRSWATFRDQLVEQGIQPLQYYIQQIPTG</sequence>
<dbReference type="SUPFAM" id="SSF57701">
    <property type="entry name" value="Zn2/Cys6 DNA-binding domain"/>
    <property type="match status" value="1"/>
</dbReference>
<name>A0A8H6ZCW0_9AGAR</name>
<feature type="compositionally biased region" description="Low complexity" evidence="1">
    <location>
        <begin position="92"/>
        <end position="136"/>
    </location>
</feature>
<organism evidence="3 4">
    <name type="scientific">Mycena sanguinolenta</name>
    <dbReference type="NCBI Taxonomy" id="230812"/>
    <lineage>
        <taxon>Eukaryota</taxon>
        <taxon>Fungi</taxon>
        <taxon>Dikarya</taxon>
        <taxon>Basidiomycota</taxon>
        <taxon>Agaricomycotina</taxon>
        <taxon>Agaricomycetes</taxon>
        <taxon>Agaricomycetidae</taxon>
        <taxon>Agaricales</taxon>
        <taxon>Marasmiineae</taxon>
        <taxon>Mycenaceae</taxon>
        <taxon>Mycena</taxon>
    </lineage>
</organism>
<evidence type="ECO:0000256" key="1">
    <source>
        <dbReference type="SAM" id="MobiDB-lite"/>
    </source>
</evidence>
<keyword evidence="4" id="KW-1185">Reference proteome</keyword>
<dbReference type="PROSITE" id="PS50048">
    <property type="entry name" value="ZN2_CY6_FUNGAL_2"/>
    <property type="match status" value="1"/>
</dbReference>
<dbReference type="SMART" id="SM00066">
    <property type="entry name" value="GAL4"/>
    <property type="match status" value="1"/>
</dbReference>
<protein>
    <recommendedName>
        <fullName evidence="2">Zn(2)-C6 fungal-type domain-containing protein</fullName>
    </recommendedName>
</protein>
<gene>
    <name evidence="3" type="ORF">MSAN_00088000</name>
</gene>
<dbReference type="PROSITE" id="PS00463">
    <property type="entry name" value="ZN2_CY6_FUNGAL_1"/>
    <property type="match status" value="1"/>
</dbReference>
<comment type="caution">
    <text evidence="3">The sequence shown here is derived from an EMBL/GenBank/DDBJ whole genome shotgun (WGS) entry which is preliminary data.</text>
</comment>
<dbReference type="GO" id="GO:0000981">
    <property type="term" value="F:DNA-binding transcription factor activity, RNA polymerase II-specific"/>
    <property type="evidence" value="ECO:0007669"/>
    <property type="project" value="InterPro"/>
</dbReference>
<evidence type="ECO:0000313" key="3">
    <source>
        <dbReference type="EMBL" id="KAF7376710.1"/>
    </source>
</evidence>
<evidence type="ECO:0000313" key="4">
    <source>
        <dbReference type="Proteomes" id="UP000623467"/>
    </source>
</evidence>
<dbReference type="OrthoDB" id="39175at2759"/>
<proteinExistence type="predicted"/>
<dbReference type="GO" id="GO:0008270">
    <property type="term" value="F:zinc ion binding"/>
    <property type="evidence" value="ECO:0007669"/>
    <property type="project" value="InterPro"/>
</dbReference>
<dbReference type="CDD" id="cd00067">
    <property type="entry name" value="GAL4"/>
    <property type="match status" value="1"/>
</dbReference>
<dbReference type="AlphaFoldDB" id="A0A8H6ZCW0"/>
<feature type="domain" description="Zn(2)-C6 fungal-type" evidence="2">
    <location>
        <begin position="151"/>
        <end position="186"/>
    </location>
</feature>